<evidence type="ECO:0000313" key="2">
    <source>
        <dbReference type="EMBL" id="EEN59538.1"/>
    </source>
</evidence>
<evidence type="ECO:0000256" key="1">
    <source>
        <dbReference type="SAM" id="MobiDB-lite"/>
    </source>
</evidence>
<sequence length="121" mass="13600">MQAASHHFRVGKRNFARLCRHCNRQQGATVSRQNTMHNTQEALPPSLDWQTHVTGVGSTRPREARNQERQMQVAADSQSFVEDVTKQKMKPDSSPTQNLEVELSNMPAALEKAEAQPPPLL</sequence>
<proteinExistence type="predicted"/>
<protein>
    <submittedName>
        <fullName evidence="2">Uncharacterized protein</fullName>
    </submittedName>
</protein>
<dbReference type="AlphaFoldDB" id="C3YJD9"/>
<reference evidence="2" key="1">
    <citation type="journal article" date="2008" name="Nature">
        <title>The amphioxus genome and the evolution of the chordate karyotype.</title>
        <authorList>
            <consortium name="US DOE Joint Genome Institute (JGI-PGF)"/>
            <person name="Putnam N.H."/>
            <person name="Butts T."/>
            <person name="Ferrier D.E.K."/>
            <person name="Furlong R.F."/>
            <person name="Hellsten U."/>
            <person name="Kawashima T."/>
            <person name="Robinson-Rechavi M."/>
            <person name="Shoguchi E."/>
            <person name="Terry A."/>
            <person name="Yu J.-K."/>
            <person name="Benito-Gutierrez E.L."/>
            <person name="Dubchak I."/>
            <person name="Garcia-Fernandez J."/>
            <person name="Gibson-Brown J.J."/>
            <person name="Grigoriev I.V."/>
            <person name="Horton A.C."/>
            <person name="de Jong P.J."/>
            <person name="Jurka J."/>
            <person name="Kapitonov V.V."/>
            <person name="Kohara Y."/>
            <person name="Kuroki Y."/>
            <person name="Lindquist E."/>
            <person name="Lucas S."/>
            <person name="Osoegawa K."/>
            <person name="Pennacchio L.A."/>
            <person name="Salamov A.A."/>
            <person name="Satou Y."/>
            <person name="Sauka-Spengler T."/>
            <person name="Schmutz J."/>
            <person name="Shin-I T."/>
            <person name="Toyoda A."/>
            <person name="Bronner-Fraser M."/>
            <person name="Fujiyama A."/>
            <person name="Holland L.Z."/>
            <person name="Holland P.W.H."/>
            <person name="Satoh N."/>
            <person name="Rokhsar D.S."/>
        </authorList>
    </citation>
    <scope>NUCLEOTIDE SEQUENCE [LARGE SCALE GENOMIC DNA]</scope>
    <source>
        <strain evidence="2">S238N-H82</strain>
        <tissue evidence="2">Testes</tissue>
    </source>
</reference>
<dbReference type="EMBL" id="GG666520">
    <property type="protein sequence ID" value="EEN59538.1"/>
    <property type="molecule type" value="Genomic_DNA"/>
</dbReference>
<accession>C3YJD9</accession>
<dbReference type="InParanoid" id="C3YJD9"/>
<organism>
    <name type="scientific">Branchiostoma floridae</name>
    <name type="common">Florida lancelet</name>
    <name type="synonym">Amphioxus</name>
    <dbReference type="NCBI Taxonomy" id="7739"/>
    <lineage>
        <taxon>Eukaryota</taxon>
        <taxon>Metazoa</taxon>
        <taxon>Chordata</taxon>
        <taxon>Cephalochordata</taxon>
        <taxon>Leptocardii</taxon>
        <taxon>Amphioxiformes</taxon>
        <taxon>Branchiostomatidae</taxon>
        <taxon>Branchiostoma</taxon>
    </lineage>
</organism>
<feature type="region of interest" description="Disordered" evidence="1">
    <location>
        <begin position="49"/>
        <end position="99"/>
    </location>
</feature>
<gene>
    <name evidence="2" type="ORF">BRAFLDRAFT_79062</name>
</gene>
<name>C3YJD9_BRAFL</name>